<dbReference type="NCBIfam" id="NF005691">
    <property type="entry name" value="PRK07494.1"/>
    <property type="match status" value="1"/>
</dbReference>
<organism evidence="10 11">
    <name type="scientific">Pseudogemmobacter faecipullorum</name>
    <dbReference type="NCBI Taxonomy" id="2755041"/>
    <lineage>
        <taxon>Bacteria</taxon>
        <taxon>Pseudomonadati</taxon>
        <taxon>Pseudomonadota</taxon>
        <taxon>Alphaproteobacteria</taxon>
        <taxon>Rhodobacterales</taxon>
        <taxon>Paracoccaceae</taxon>
        <taxon>Pseudogemmobacter</taxon>
    </lineage>
</organism>
<evidence type="ECO:0000256" key="3">
    <source>
        <dbReference type="ARBA" id="ARBA00005349"/>
    </source>
</evidence>
<protein>
    <submittedName>
        <fullName evidence="10">UbiH/UbiF family hydroxylase</fullName>
    </submittedName>
</protein>
<accession>A0ABS8CN33</accession>
<reference evidence="10 11" key="1">
    <citation type="submission" date="2020-07" db="EMBL/GenBank/DDBJ databases">
        <title>Pseudogemmobacter sp. nov., isolated from poultry manure in Taiwan.</title>
        <authorList>
            <person name="Lin S.-Y."/>
            <person name="Tang Y.-S."/>
            <person name="Young C.-C."/>
        </authorList>
    </citation>
    <scope>NUCLEOTIDE SEQUENCE [LARGE SCALE GENOMIC DNA]</scope>
    <source>
        <strain evidence="10 11">CC-YST710</strain>
    </source>
</reference>
<evidence type="ECO:0000313" key="11">
    <source>
        <dbReference type="Proteomes" id="UP001198571"/>
    </source>
</evidence>
<dbReference type="EMBL" id="JACDXX010000009">
    <property type="protein sequence ID" value="MCB5410578.1"/>
    <property type="molecule type" value="Genomic_DNA"/>
</dbReference>
<proteinExistence type="inferred from homology"/>
<dbReference type="InterPro" id="IPR036188">
    <property type="entry name" value="FAD/NAD-bd_sf"/>
</dbReference>
<dbReference type="InterPro" id="IPR002938">
    <property type="entry name" value="FAD-bd"/>
</dbReference>
<comment type="caution">
    <text evidence="10">The sequence shown here is derived from an EMBL/GenBank/DDBJ whole genome shotgun (WGS) entry which is preliminary data.</text>
</comment>
<evidence type="ECO:0000259" key="9">
    <source>
        <dbReference type="Pfam" id="PF01494"/>
    </source>
</evidence>
<dbReference type="NCBIfam" id="TIGR01988">
    <property type="entry name" value="Ubi-OHases"/>
    <property type="match status" value="1"/>
</dbReference>
<evidence type="ECO:0000256" key="4">
    <source>
        <dbReference type="ARBA" id="ARBA00022630"/>
    </source>
</evidence>
<dbReference type="Proteomes" id="UP001198571">
    <property type="component" value="Unassembled WGS sequence"/>
</dbReference>
<dbReference type="PANTHER" id="PTHR43876">
    <property type="entry name" value="UBIQUINONE BIOSYNTHESIS MONOOXYGENASE COQ6, MITOCHONDRIAL"/>
    <property type="match status" value="1"/>
</dbReference>
<evidence type="ECO:0000256" key="6">
    <source>
        <dbReference type="ARBA" id="ARBA00023002"/>
    </source>
</evidence>
<evidence type="ECO:0000313" key="10">
    <source>
        <dbReference type="EMBL" id="MCB5410578.1"/>
    </source>
</evidence>
<feature type="domain" description="FAD-binding" evidence="9">
    <location>
        <begin position="6"/>
        <end position="345"/>
    </location>
</feature>
<dbReference type="PANTHER" id="PTHR43876:SF7">
    <property type="entry name" value="UBIQUINONE BIOSYNTHESIS MONOOXYGENASE COQ6, MITOCHONDRIAL"/>
    <property type="match status" value="1"/>
</dbReference>
<gene>
    <name evidence="10" type="ORF">H0485_11275</name>
</gene>
<dbReference type="Pfam" id="PF01494">
    <property type="entry name" value="FAD_binding_3"/>
    <property type="match status" value="1"/>
</dbReference>
<comment type="pathway">
    <text evidence="2">Cofactor biosynthesis; ubiquinone biosynthesis.</text>
</comment>
<dbReference type="PRINTS" id="PR00420">
    <property type="entry name" value="RNGMNOXGNASE"/>
</dbReference>
<evidence type="ECO:0000256" key="8">
    <source>
        <dbReference type="SAM" id="MobiDB-lite"/>
    </source>
</evidence>
<keyword evidence="4" id="KW-0285">Flavoprotein</keyword>
<keyword evidence="5" id="KW-0274">FAD</keyword>
<evidence type="ECO:0000256" key="2">
    <source>
        <dbReference type="ARBA" id="ARBA00004749"/>
    </source>
</evidence>
<dbReference type="RefSeq" id="WP_226935596.1">
    <property type="nucleotide sequence ID" value="NZ_JACDXX010000009.1"/>
</dbReference>
<name>A0ABS8CN33_9RHOB</name>
<feature type="region of interest" description="Disordered" evidence="8">
    <location>
        <begin position="205"/>
        <end position="224"/>
    </location>
</feature>
<keyword evidence="6" id="KW-0560">Oxidoreductase</keyword>
<dbReference type="SUPFAM" id="SSF51905">
    <property type="entry name" value="FAD/NAD(P)-binding domain"/>
    <property type="match status" value="1"/>
</dbReference>
<dbReference type="InterPro" id="IPR010971">
    <property type="entry name" value="UbiH/COQ6"/>
</dbReference>
<dbReference type="InterPro" id="IPR051205">
    <property type="entry name" value="UbiH/COQ6_monooxygenase"/>
</dbReference>
<comment type="similarity">
    <text evidence="3">Belongs to the UbiH/COQ6 family.</text>
</comment>
<evidence type="ECO:0000256" key="1">
    <source>
        <dbReference type="ARBA" id="ARBA00001974"/>
    </source>
</evidence>
<sequence>MTREDTGILISGGGIAGLTAAAALGTAGFEVICVDPTPPAISESAGDADLRTTAFLQPSVAVLEAAGLWQRLAPHAAALQVMRIVDSGGAPGEARLVKDFNASEISDQPFAWNLPNWLLRREISARLTELPNVSFRPGLATTGLLTREREALVTLSDGSKISARLVIGADGRNSPVREAMGISTRDLRYGQKALVFSVTHSRPHENVSTEVHRSGGPFTMVPLPDRDGKPASSVVWMERGPEAARLAALPAEAFEAEMNLRSCGVLGEMRLATRRLVWPIISRLASKMSGERVALMAEAAHVVPPIGAQGLNMSLADLALLLKLTGSAADPGARPLLDAYHQGRHGDVSLRVGGIDLLNRASMAGAQGLRDLRAGALDLLYSLDPLRQGLMKAGLGLS</sequence>
<dbReference type="Gene3D" id="3.50.50.60">
    <property type="entry name" value="FAD/NAD(P)-binding domain"/>
    <property type="match status" value="2"/>
</dbReference>
<evidence type="ECO:0000256" key="7">
    <source>
        <dbReference type="ARBA" id="ARBA00023033"/>
    </source>
</evidence>
<keyword evidence="11" id="KW-1185">Reference proteome</keyword>
<evidence type="ECO:0000256" key="5">
    <source>
        <dbReference type="ARBA" id="ARBA00022827"/>
    </source>
</evidence>
<comment type="cofactor">
    <cofactor evidence="1">
        <name>FAD</name>
        <dbReference type="ChEBI" id="CHEBI:57692"/>
    </cofactor>
</comment>
<keyword evidence="7" id="KW-0503">Monooxygenase</keyword>